<gene>
    <name evidence="2" type="ORF">SAMN04487993_102270</name>
</gene>
<accession>A0A1G8S1U0</accession>
<dbReference type="EMBL" id="FNEJ01000022">
    <property type="protein sequence ID" value="SDJ22630.1"/>
    <property type="molecule type" value="Genomic_DNA"/>
</dbReference>
<dbReference type="OrthoDB" id="7849141at2"/>
<reference evidence="2 3" key="1">
    <citation type="submission" date="2016-10" db="EMBL/GenBank/DDBJ databases">
        <authorList>
            <person name="de Groot N.N."/>
        </authorList>
    </citation>
    <scope>NUCLEOTIDE SEQUENCE [LARGE SCALE GENOMIC DNA]</scope>
    <source>
        <strain evidence="2 3">DSM 26424</strain>
    </source>
</reference>
<dbReference type="AlphaFoldDB" id="A0A1G8S1U0"/>
<dbReference type="RefSeq" id="WP_089850513.1">
    <property type="nucleotide sequence ID" value="NZ_FNEJ01000022.1"/>
</dbReference>
<evidence type="ECO:0000313" key="3">
    <source>
        <dbReference type="Proteomes" id="UP000199093"/>
    </source>
</evidence>
<name>A0A1G8S1U0_9RHOB</name>
<evidence type="ECO:0000313" key="2">
    <source>
        <dbReference type="EMBL" id="SDJ22630.1"/>
    </source>
</evidence>
<feature type="signal peptide" evidence="1">
    <location>
        <begin position="1"/>
        <end position="23"/>
    </location>
</feature>
<proteinExistence type="predicted"/>
<evidence type="ECO:0000256" key="1">
    <source>
        <dbReference type="SAM" id="SignalP"/>
    </source>
</evidence>
<feature type="chain" id="PRO_5011443979" evidence="1">
    <location>
        <begin position="24"/>
        <end position="153"/>
    </location>
</feature>
<dbReference type="STRING" id="555512.SAMN04487993_102270"/>
<keyword evidence="3" id="KW-1185">Reference proteome</keyword>
<keyword evidence="1" id="KW-0732">Signal</keyword>
<protein>
    <submittedName>
        <fullName evidence="2">Uncharacterized protein</fullName>
    </submittedName>
</protein>
<sequence>MTRTKAALAALLLCVTTAGGAAAQQTGSPRPGEAPLGILCQLKVPRSQNWVPEVVFIGHDPAQALVIISDSVGLAYNSGQPVAGRVAVLNSRRVTYAWDFPVRDAAGNQARRMLYRATIQLRDGSVQISASPGGYDNRFIASGRCQWSPLEAE</sequence>
<organism evidence="2 3">
    <name type="scientific">Salipiger marinus</name>
    <dbReference type="NCBI Taxonomy" id="555512"/>
    <lineage>
        <taxon>Bacteria</taxon>
        <taxon>Pseudomonadati</taxon>
        <taxon>Pseudomonadota</taxon>
        <taxon>Alphaproteobacteria</taxon>
        <taxon>Rhodobacterales</taxon>
        <taxon>Roseobacteraceae</taxon>
        <taxon>Salipiger</taxon>
    </lineage>
</organism>
<dbReference type="Proteomes" id="UP000199093">
    <property type="component" value="Unassembled WGS sequence"/>
</dbReference>